<evidence type="ECO:0000256" key="5">
    <source>
        <dbReference type="ARBA" id="ARBA00023331"/>
    </source>
</evidence>
<keyword evidence="3" id="KW-1052">Target cell membrane</keyword>
<dbReference type="InterPro" id="IPR015926">
    <property type="entry name" value="Cytolysin/lectin"/>
</dbReference>
<keyword evidence="7" id="KW-1185">Reference proteome</keyword>
<accession>A0A9W9ZBY7</accession>
<gene>
    <name evidence="6" type="ORF">OS493_030070</name>
</gene>
<evidence type="ECO:0000313" key="7">
    <source>
        <dbReference type="Proteomes" id="UP001163046"/>
    </source>
</evidence>
<evidence type="ECO:0000256" key="1">
    <source>
        <dbReference type="ARBA" id="ARBA00004175"/>
    </source>
</evidence>
<dbReference type="EMBL" id="MU826381">
    <property type="protein sequence ID" value="KAJ7377259.1"/>
    <property type="molecule type" value="Genomic_DNA"/>
</dbReference>
<proteinExistence type="predicted"/>
<sequence>MAGAVANVGAAIVANHEKIAQVAGAVASLDAPGWTWFGLASEGGGRRNEMSISNGTRHSIELEKMYIHWGRYVVSFIMPGSWAATGSSGIVTYKLHSAKLHSPKSLHIMWDCPFNFDYYDNFIGLMLTSNPSLLIPDESLFNNMHHDWQNIANNTQS</sequence>
<dbReference type="SUPFAM" id="SSF63724">
    <property type="entry name" value="Cytolysin/lectin"/>
    <property type="match status" value="1"/>
</dbReference>
<dbReference type="PANTHER" id="PTHR40388:SF1">
    <property type="entry name" value="BRYOPORIN"/>
    <property type="match status" value="1"/>
</dbReference>
<dbReference type="GO" id="GO:0044218">
    <property type="term" value="C:other organism cell membrane"/>
    <property type="evidence" value="ECO:0007669"/>
    <property type="project" value="UniProtKB-KW"/>
</dbReference>
<dbReference type="GO" id="GO:0042151">
    <property type="term" value="C:nematocyst"/>
    <property type="evidence" value="ECO:0007669"/>
    <property type="project" value="UniProtKB-SubCell"/>
</dbReference>
<name>A0A9W9ZBY7_9CNID</name>
<dbReference type="InterPro" id="IPR050677">
    <property type="entry name" value="Actinoporin_PFT"/>
</dbReference>
<dbReference type="AlphaFoldDB" id="A0A9W9ZBY7"/>
<evidence type="ECO:0000256" key="2">
    <source>
        <dbReference type="ARBA" id="ARBA00004532"/>
    </source>
</evidence>
<keyword evidence="4" id="KW-1053">Target membrane</keyword>
<comment type="subcellular location">
    <subcellularLocation>
        <location evidence="2">Nematocyst</location>
    </subcellularLocation>
    <subcellularLocation>
        <location evidence="1">Target cell membrane</location>
    </subcellularLocation>
</comment>
<reference evidence="6" key="1">
    <citation type="submission" date="2023-01" db="EMBL/GenBank/DDBJ databases">
        <title>Genome assembly of the deep-sea coral Lophelia pertusa.</title>
        <authorList>
            <person name="Herrera S."/>
            <person name="Cordes E."/>
        </authorList>
    </citation>
    <scope>NUCLEOTIDE SEQUENCE</scope>
    <source>
        <strain evidence="6">USNM1676648</strain>
        <tissue evidence="6">Polyp</tissue>
    </source>
</reference>
<comment type="caution">
    <text evidence="6">The sequence shown here is derived from an EMBL/GenBank/DDBJ whole genome shotgun (WGS) entry which is preliminary data.</text>
</comment>
<evidence type="ECO:0000256" key="3">
    <source>
        <dbReference type="ARBA" id="ARBA00022537"/>
    </source>
</evidence>
<evidence type="ECO:0000313" key="6">
    <source>
        <dbReference type="EMBL" id="KAJ7377259.1"/>
    </source>
</evidence>
<dbReference type="PANTHER" id="PTHR40388">
    <property type="entry name" value="BRYOPORIN"/>
    <property type="match status" value="1"/>
</dbReference>
<protein>
    <submittedName>
        <fullName evidence="6">Uncharacterized protein</fullName>
    </submittedName>
</protein>
<keyword evidence="5" id="KW-0166">Nematocyst</keyword>
<dbReference type="Gene3D" id="2.60.270.20">
    <property type="entry name" value="Cytolysin/lectin"/>
    <property type="match status" value="1"/>
</dbReference>
<dbReference type="OrthoDB" id="5960440at2759"/>
<organism evidence="6 7">
    <name type="scientific">Desmophyllum pertusum</name>
    <dbReference type="NCBI Taxonomy" id="174260"/>
    <lineage>
        <taxon>Eukaryota</taxon>
        <taxon>Metazoa</taxon>
        <taxon>Cnidaria</taxon>
        <taxon>Anthozoa</taxon>
        <taxon>Hexacorallia</taxon>
        <taxon>Scleractinia</taxon>
        <taxon>Caryophylliina</taxon>
        <taxon>Caryophylliidae</taxon>
        <taxon>Desmophyllum</taxon>
    </lineage>
</organism>
<evidence type="ECO:0000256" key="4">
    <source>
        <dbReference type="ARBA" id="ARBA00023298"/>
    </source>
</evidence>
<dbReference type="Proteomes" id="UP001163046">
    <property type="component" value="Unassembled WGS sequence"/>
</dbReference>
<keyword evidence="4" id="KW-0472">Membrane</keyword>